<dbReference type="AlphaFoldDB" id="A0AAN8Y1K1"/>
<name>A0AAN8Y1K1_SOLBU</name>
<dbReference type="InterPro" id="IPR000039">
    <property type="entry name" value="Ribosomal_eL18"/>
</dbReference>
<dbReference type="Proteomes" id="UP001371456">
    <property type="component" value="Unassembled WGS sequence"/>
</dbReference>
<keyword evidence="2" id="KW-0687">Ribonucleoprotein</keyword>
<dbReference type="PANTHER" id="PTHR10934">
    <property type="entry name" value="60S RIBOSOMAL PROTEIN L18"/>
    <property type="match status" value="1"/>
</dbReference>
<evidence type="ECO:0000313" key="5">
    <source>
        <dbReference type="EMBL" id="KAK6776170.1"/>
    </source>
</evidence>
<evidence type="ECO:0000256" key="3">
    <source>
        <dbReference type="SAM" id="MobiDB-lite"/>
    </source>
</evidence>
<dbReference type="PANTHER" id="PTHR10934:SF2">
    <property type="entry name" value="LARGE RIBOSOMAL SUBUNIT PROTEIN EL18"/>
    <property type="match status" value="1"/>
</dbReference>
<evidence type="ECO:0000259" key="4">
    <source>
        <dbReference type="Pfam" id="PF17135"/>
    </source>
</evidence>
<dbReference type="InterPro" id="IPR021131">
    <property type="entry name" value="Ribosomal_uL15/eL18"/>
</dbReference>
<reference evidence="5 6" key="1">
    <citation type="submission" date="2024-02" db="EMBL/GenBank/DDBJ databases">
        <title>de novo genome assembly of Solanum bulbocastanum strain 11H21.</title>
        <authorList>
            <person name="Hosaka A.J."/>
        </authorList>
    </citation>
    <scope>NUCLEOTIDE SEQUENCE [LARGE SCALE GENOMIC DNA]</scope>
    <source>
        <tissue evidence="5">Young leaves</tissue>
    </source>
</reference>
<dbReference type="GO" id="GO:0006412">
    <property type="term" value="P:translation"/>
    <property type="evidence" value="ECO:0007669"/>
    <property type="project" value="InterPro"/>
</dbReference>
<sequence length="113" mass="13171">MDASPMSDDVYLKLFVKHYRFLVRMPESKLNLEGMTVVIVGKITNDVRAYEISKLKGSTWIEHASPQRGQRMHVNHFNLALGVPHNHTKLYVRSTRRKFERDKGKRKSKGYKA</sequence>
<organism evidence="5 6">
    <name type="scientific">Solanum bulbocastanum</name>
    <name type="common">Wild potato</name>
    <dbReference type="NCBI Taxonomy" id="147425"/>
    <lineage>
        <taxon>Eukaryota</taxon>
        <taxon>Viridiplantae</taxon>
        <taxon>Streptophyta</taxon>
        <taxon>Embryophyta</taxon>
        <taxon>Tracheophyta</taxon>
        <taxon>Spermatophyta</taxon>
        <taxon>Magnoliopsida</taxon>
        <taxon>eudicotyledons</taxon>
        <taxon>Gunneridae</taxon>
        <taxon>Pentapetalae</taxon>
        <taxon>asterids</taxon>
        <taxon>lamiids</taxon>
        <taxon>Solanales</taxon>
        <taxon>Solanaceae</taxon>
        <taxon>Solanoideae</taxon>
        <taxon>Solaneae</taxon>
        <taxon>Solanum</taxon>
    </lineage>
</organism>
<dbReference type="Gene3D" id="3.100.10.10">
    <property type="match status" value="1"/>
</dbReference>
<evidence type="ECO:0000256" key="2">
    <source>
        <dbReference type="ARBA" id="ARBA00023274"/>
    </source>
</evidence>
<protein>
    <recommendedName>
        <fullName evidence="4">Large ribosomal subunit protein uL15/eL18 domain-containing protein</fullName>
    </recommendedName>
</protein>
<dbReference type="EMBL" id="JBANQN010000011">
    <property type="protein sequence ID" value="KAK6776170.1"/>
    <property type="molecule type" value="Genomic_DNA"/>
</dbReference>
<proteinExistence type="predicted"/>
<gene>
    <name evidence="5" type="ORF">RDI58_027171</name>
</gene>
<keyword evidence="6" id="KW-1185">Reference proteome</keyword>
<evidence type="ECO:0000313" key="6">
    <source>
        <dbReference type="Proteomes" id="UP001371456"/>
    </source>
</evidence>
<dbReference type="Pfam" id="PF17135">
    <property type="entry name" value="Ribosomal_L18"/>
    <property type="match status" value="1"/>
</dbReference>
<comment type="caution">
    <text evidence="5">The sequence shown here is derived from an EMBL/GenBank/DDBJ whole genome shotgun (WGS) entry which is preliminary data.</text>
</comment>
<accession>A0AAN8Y1K1</accession>
<feature type="compositionally biased region" description="Basic residues" evidence="3">
    <location>
        <begin position="104"/>
        <end position="113"/>
    </location>
</feature>
<dbReference type="GO" id="GO:0022625">
    <property type="term" value="C:cytosolic large ribosomal subunit"/>
    <property type="evidence" value="ECO:0007669"/>
    <property type="project" value="TreeGrafter"/>
</dbReference>
<dbReference type="GO" id="GO:0003723">
    <property type="term" value="F:RNA binding"/>
    <property type="evidence" value="ECO:0007669"/>
    <property type="project" value="TreeGrafter"/>
</dbReference>
<feature type="region of interest" description="Disordered" evidence="3">
    <location>
        <begin position="93"/>
        <end position="113"/>
    </location>
</feature>
<keyword evidence="1" id="KW-0689">Ribosomal protein</keyword>
<dbReference type="GO" id="GO:0003735">
    <property type="term" value="F:structural constituent of ribosome"/>
    <property type="evidence" value="ECO:0007669"/>
    <property type="project" value="InterPro"/>
</dbReference>
<feature type="domain" description="Large ribosomal subunit protein uL15/eL18" evidence="4">
    <location>
        <begin position="67"/>
        <end position="112"/>
    </location>
</feature>
<evidence type="ECO:0000256" key="1">
    <source>
        <dbReference type="ARBA" id="ARBA00022980"/>
    </source>
</evidence>